<comment type="caution">
    <text evidence="2">The sequence shown here is derived from an EMBL/GenBank/DDBJ whole genome shotgun (WGS) entry which is preliminary data.</text>
</comment>
<dbReference type="GO" id="GO:0016746">
    <property type="term" value="F:acyltransferase activity"/>
    <property type="evidence" value="ECO:0007669"/>
    <property type="project" value="UniProtKB-KW"/>
</dbReference>
<dbReference type="NCBIfam" id="NF040521">
    <property type="entry name" value="C45_proenzyme"/>
    <property type="match status" value="1"/>
</dbReference>
<dbReference type="Gene3D" id="1.10.10.2120">
    <property type="match status" value="1"/>
</dbReference>
<dbReference type="Gene3D" id="3.60.60.10">
    <property type="entry name" value="Penicillin V Acylase, Chain A"/>
    <property type="match status" value="1"/>
</dbReference>
<dbReference type="RefSeq" id="WP_378255744.1">
    <property type="nucleotide sequence ID" value="NZ_JBHSJV010000001.1"/>
</dbReference>
<organism evidence="2 3">
    <name type="scientific">Aquimarina hainanensis</name>
    <dbReference type="NCBI Taxonomy" id="1578017"/>
    <lineage>
        <taxon>Bacteria</taxon>
        <taxon>Pseudomonadati</taxon>
        <taxon>Bacteroidota</taxon>
        <taxon>Flavobacteriia</taxon>
        <taxon>Flavobacteriales</taxon>
        <taxon>Flavobacteriaceae</taxon>
        <taxon>Aquimarina</taxon>
    </lineage>
</organism>
<evidence type="ECO:0000313" key="2">
    <source>
        <dbReference type="EMBL" id="MFD2590136.1"/>
    </source>
</evidence>
<accession>A0ABW5N4V2</accession>
<name>A0ABW5N4V2_9FLAO</name>
<dbReference type="PANTHER" id="PTHR34180:SF1">
    <property type="entry name" value="BETA-ALANYL-DOPAMINE_CARCININE HYDROLASE"/>
    <property type="match status" value="1"/>
</dbReference>
<dbReference type="Proteomes" id="UP001597459">
    <property type="component" value="Unassembled WGS sequence"/>
</dbReference>
<dbReference type="EMBL" id="JBHULX010000003">
    <property type="protein sequence ID" value="MFD2590136.1"/>
    <property type="molecule type" value="Genomic_DNA"/>
</dbReference>
<proteinExistence type="predicted"/>
<dbReference type="InterPro" id="IPR005079">
    <property type="entry name" value="Peptidase_C45_hydrolase"/>
</dbReference>
<gene>
    <name evidence="2" type="ORF">ACFSTE_04790</name>
</gene>
<reference evidence="3" key="1">
    <citation type="journal article" date="2019" name="Int. J. Syst. Evol. Microbiol.">
        <title>The Global Catalogue of Microorganisms (GCM) 10K type strain sequencing project: providing services to taxonomists for standard genome sequencing and annotation.</title>
        <authorList>
            <consortium name="The Broad Institute Genomics Platform"/>
            <consortium name="The Broad Institute Genome Sequencing Center for Infectious Disease"/>
            <person name="Wu L."/>
            <person name="Ma J."/>
        </authorList>
    </citation>
    <scope>NUCLEOTIDE SEQUENCE [LARGE SCALE GENOMIC DNA]</scope>
    <source>
        <strain evidence="3">KCTC 42423</strain>
    </source>
</reference>
<dbReference type="InterPro" id="IPR047801">
    <property type="entry name" value="Peptidase_C45"/>
</dbReference>
<feature type="domain" description="Peptidase C45 hydrolase" evidence="1">
    <location>
        <begin position="165"/>
        <end position="298"/>
    </location>
</feature>
<evidence type="ECO:0000313" key="3">
    <source>
        <dbReference type="Proteomes" id="UP001597459"/>
    </source>
</evidence>
<protein>
    <submittedName>
        <fullName evidence="2">C45 family autoproteolytic acyltransferase/hydrolase</fullName>
    </submittedName>
</protein>
<keyword evidence="3" id="KW-1185">Reference proteome</keyword>
<evidence type="ECO:0000259" key="1">
    <source>
        <dbReference type="Pfam" id="PF03417"/>
    </source>
</evidence>
<keyword evidence="2" id="KW-0808">Transferase</keyword>
<keyword evidence="2" id="KW-0012">Acyltransferase</keyword>
<dbReference type="PANTHER" id="PTHR34180">
    <property type="entry name" value="PEPTIDASE C45"/>
    <property type="match status" value="1"/>
</dbReference>
<sequence length="399" mass="45080">MNKIIFLVFILLASCQCQDKKDNKTKQKTTAETVAPLEIVADGKLKILHLSGTPYERGVQHGRLLKDEIKTVTDSLLADIGRTTKEEPLTFIKRFLSKTNFVSSMKKWTPNLLEEIKGISDGSGIPHEIIFMHQLGDEFFFSTKYLFAHKCSSIGINKSNSHPTLAAQNMDIPTYFHGYQTVMNFTDETGKELMILTIPGHIGITGMNNSNVSINCNILMQLNSQSKGLPVSSIVRGVLDKNEYSEAINWIKTVKHASGQNYLIGGLHQVTSLESSANSIEEFKPYEEANFTYHTNHPLSNNDYSNWYLEALEENGFTLFDTKGFCQRLPSFEKRFNKENNEFGIEEIKEVLSSKDHDGYDVLSNTYTYASVIYVLSENPQFLIAPGKPHETAYIELKF</sequence>
<dbReference type="Pfam" id="PF03417">
    <property type="entry name" value="AAT"/>
    <property type="match status" value="1"/>
</dbReference>
<dbReference type="PROSITE" id="PS51257">
    <property type="entry name" value="PROKAR_LIPOPROTEIN"/>
    <property type="match status" value="1"/>
</dbReference>
<dbReference type="InterPro" id="IPR047794">
    <property type="entry name" value="C45_proenzyme-like"/>
</dbReference>